<keyword evidence="2" id="KW-0808">Transferase</keyword>
<comment type="caution">
    <text evidence="2">The sequence shown here is derived from an EMBL/GenBank/DDBJ whole genome shotgun (WGS) entry which is preliminary data.</text>
</comment>
<dbReference type="NCBIfam" id="TIGR04416">
    <property type="entry name" value="group_II_RT_mat"/>
    <property type="match status" value="1"/>
</dbReference>
<dbReference type="PROSITE" id="PS50878">
    <property type="entry name" value="RT_POL"/>
    <property type="match status" value="1"/>
</dbReference>
<feature type="domain" description="Reverse transcriptase" evidence="1">
    <location>
        <begin position="64"/>
        <end position="305"/>
    </location>
</feature>
<dbReference type="CDD" id="cd01651">
    <property type="entry name" value="RT_G2_intron"/>
    <property type="match status" value="1"/>
</dbReference>
<keyword evidence="2" id="KW-0548">Nucleotidyltransferase</keyword>
<reference evidence="2" key="2">
    <citation type="journal article" date="2021" name="PeerJ">
        <title>Extensive microbial diversity within the chicken gut microbiome revealed by metagenomics and culture.</title>
        <authorList>
            <person name="Gilroy R."/>
            <person name="Ravi A."/>
            <person name="Getino M."/>
            <person name="Pursley I."/>
            <person name="Horton D.L."/>
            <person name="Alikhan N.F."/>
            <person name="Baker D."/>
            <person name="Gharbi K."/>
            <person name="Hall N."/>
            <person name="Watson M."/>
            <person name="Adriaenssens E.M."/>
            <person name="Foster-Nyarko E."/>
            <person name="Jarju S."/>
            <person name="Secka A."/>
            <person name="Antonio M."/>
            <person name="Oren A."/>
            <person name="Chaudhuri R.R."/>
            <person name="La Ragione R."/>
            <person name="Hildebrand F."/>
            <person name="Pallen M.J."/>
        </authorList>
    </citation>
    <scope>NUCLEOTIDE SEQUENCE</scope>
    <source>
        <strain evidence="2">CHK184-20233</strain>
    </source>
</reference>
<protein>
    <submittedName>
        <fullName evidence="2">Group II intron reverse transcriptase/maturase</fullName>
        <ecNumber evidence="2">2.7.7.49</ecNumber>
    </submittedName>
</protein>
<dbReference type="EMBL" id="DVHC01000043">
    <property type="protein sequence ID" value="HIR59230.1"/>
    <property type="molecule type" value="Genomic_DNA"/>
</dbReference>
<gene>
    <name evidence="2" type="primary">ltrA</name>
    <name evidence="2" type="ORF">IAB38_04190</name>
</gene>
<dbReference type="Pfam" id="PF08388">
    <property type="entry name" value="GIIM"/>
    <property type="match status" value="1"/>
</dbReference>
<dbReference type="Proteomes" id="UP000824232">
    <property type="component" value="Unassembled WGS sequence"/>
</dbReference>
<name>A0A9D1J3E3_9FIRM</name>
<dbReference type="EC" id="2.7.7.49" evidence="2"/>
<proteinExistence type="predicted"/>
<sequence>MENDYSEIRRQLIKYKNVQSLMQYINEDTFMAKHKALNGNKAVGVDKVTKSIFDMNAEENIRKLYDDMKKYRYKPYPSRRVYIPKANGDKRPLGIPSYQDKIVEGVMADILNEIYEYIFLSCSYGFRPNRDCHQAINALDKIIMKKKTNYIVDADIKGFFNNVNHEWLIKFLEHTIKDKNFIRYIKRFLKAGIIENNNYYDTEKGTPQGGLISPILANVYLHYVLDLWFELYVKTKCKGEAHLVRYADDFVACFENEEEAKWFYKELIERLAKFDLEIETSKTRIFPFGRNSKTKDNFDFLGFNIYNSKSRKGYYMVGYKTSEKKSKQKKQKIKEHIKVNRDTKPKDLVKQLNKILTGYYNYYGISFNFNWLVEIYNYTLLQLKKWLSRRSQRGKMTWEKYMAIIRYNPLVKPRITYKLW</sequence>
<dbReference type="SUPFAM" id="SSF56672">
    <property type="entry name" value="DNA/RNA polymerases"/>
    <property type="match status" value="1"/>
</dbReference>
<dbReference type="Pfam" id="PF00078">
    <property type="entry name" value="RVT_1"/>
    <property type="match status" value="1"/>
</dbReference>
<dbReference type="PANTHER" id="PTHR34047:SF8">
    <property type="entry name" value="PROTEIN YKFC"/>
    <property type="match status" value="1"/>
</dbReference>
<evidence type="ECO:0000259" key="1">
    <source>
        <dbReference type="PROSITE" id="PS50878"/>
    </source>
</evidence>
<keyword evidence="2" id="KW-0695">RNA-directed DNA polymerase</keyword>
<dbReference type="InterPro" id="IPR000477">
    <property type="entry name" value="RT_dom"/>
</dbReference>
<dbReference type="AlphaFoldDB" id="A0A9D1J3E3"/>
<dbReference type="InterPro" id="IPR043502">
    <property type="entry name" value="DNA/RNA_pol_sf"/>
</dbReference>
<organism evidence="2 3">
    <name type="scientific">Candidatus Onthousia excrementipullorum</name>
    <dbReference type="NCBI Taxonomy" id="2840884"/>
    <lineage>
        <taxon>Bacteria</taxon>
        <taxon>Bacillati</taxon>
        <taxon>Bacillota</taxon>
        <taxon>Bacilli</taxon>
        <taxon>Candidatus Onthousia</taxon>
    </lineage>
</organism>
<dbReference type="GO" id="GO:0003964">
    <property type="term" value="F:RNA-directed DNA polymerase activity"/>
    <property type="evidence" value="ECO:0007669"/>
    <property type="project" value="UniProtKB-KW"/>
</dbReference>
<evidence type="ECO:0000313" key="3">
    <source>
        <dbReference type="Proteomes" id="UP000824232"/>
    </source>
</evidence>
<reference evidence="2" key="1">
    <citation type="submission" date="2020-10" db="EMBL/GenBank/DDBJ databases">
        <authorList>
            <person name="Gilroy R."/>
        </authorList>
    </citation>
    <scope>NUCLEOTIDE SEQUENCE</scope>
    <source>
        <strain evidence="2">CHK184-20233</strain>
    </source>
</reference>
<evidence type="ECO:0000313" key="2">
    <source>
        <dbReference type="EMBL" id="HIR59230.1"/>
    </source>
</evidence>
<dbReference type="InterPro" id="IPR051083">
    <property type="entry name" value="GrpII_Intron_Splice-Mob/Def"/>
</dbReference>
<dbReference type="InterPro" id="IPR013597">
    <property type="entry name" value="Mat_intron_G2"/>
</dbReference>
<dbReference type="InterPro" id="IPR030931">
    <property type="entry name" value="Group_II_RT_mat"/>
</dbReference>
<dbReference type="PANTHER" id="PTHR34047">
    <property type="entry name" value="NUCLEAR INTRON MATURASE 1, MITOCHONDRIAL-RELATED"/>
    <property type="match status" value="1"/>
</dbReference>
<accession>A0A9D1J3E3</accession>